<name>A0A1R1L7V2_9MICC</name>
<dbReference type="RefSeq" id="WP_076704856.1">
    <property type="nucleotide sequence ID" value="NZ_MRDE01000072.1"/>
</dbReference>
<reference evidence="1 2" key="1">
    <citation type="submission" date="2016-12" db="EMBL/GenBank/DDBJ databases">
        <title>Draft genome of Tersicoccus phoenicis 1P05MA.</title>
        <authorList>
            <person name="Nakajima Y."/>
            <person name="Yoshizawa S."/>
            <person name="Nakamura K."/>
            <person name="Ogura Y."/>
            <person name="Hayashi T."/>
            <person name="Kogure K."/>
        </authorList>
    </citation>
    <scope>NUCLEOTIDE SEQUENCE [LARGE SCALE GENOMIC DNA]</scope>
    <source>
        <strain evidence="1 2">1p05MA</strain>
    </source>
</reference>
<accession>A0A1R1L7V2</accession>
<dbReference type="AlphaFoldDB" id="A0A1R1L7V2"/>
<dbReference type="Proteomes" id="UP000187085">
    <property type="component" value="Unassembled WGS sequence"/>
</dbReference>
<evidence type="ECO:0000313" key="1">
    <source>
        <dbReference type="EMBL" id="OMH23603.1"/>
    </source>
</evidence>
<dbReference type="STRING" id="554083.BKD30_11910"/>
<evidence type="ECO:0000313" key="2">
    <source>
        <dbReference type="Proteomes" id="UP000187085"/>
    </source>
</evidence>
<proteinExistence type="predicted"/>
<keyword evidence="2" id="KW-1185">Reference proteome</keyword>
<gene>
    <name evidence="1" type="ORF">BKD30_11910</name>
</gene>
<dbReference type="EMBL" id="MRDE01000072">
    <property type="protein sequence ID" value="OMH23603.1"/>
    <property type="molecule type" value="Genomic_DNA"/>
</dbReference>
<comment type="caution">
    <text evidence="1">The sequence shown here is derived from an EMBL/GenBank/DDBJ whole genome shotgun (WGS) entry which is preliminary data.</text>
</comment>
<organism evidence="1 2">
    <name type="scientific">Tersicoccus phoenicis</name>
    <dbReference type="NCBI Taxonomy" id="554083"/>
    <lineage>
        <taxon>Bacteria</taxon>
        <taxon>Bacillati</taxon>
        <taxon>Actinomycetota</taxon>
        <taxon>Actinomycetes</taxon>
        <taxon>Micrococcales</taxon>
        <taxon>Micrococcaceae</taxon>
        <taxon>Tersicoccus</taxon>
    </lineage>
</organism>
<dbReference type="OrthoDB" id="3571220at2"/>
<sequence>MPRPLRDRFDGHIAGFGTGSGLRVVVGHWHVSPFGAFTDVMLQGPDGTRTLVAPDPAIADYVGATYRFDEVRVEPVSCAIAPVVPPAEIGDGGVLTATLDLAAGALTATVGIGGRTGWGRLLRWVPGPLAAAPAWLRLIDPVAARVVRGVHTAGAAGGGRREFYGVRDLHRVVSVDGDDDGVDLGGLRLLAPPVTFGFSSAPAAPSLARVTTTILH</sequence>
<protein>
    <submittedName>
        <fullName evidence="1">Uncharacterized protein</fullName>
    </submittedName>
</protein>